<dbReference type="EMBL" id="JAIWYP010000001">
    <property type="protein sequence ID" value="KAH3887014.1"/>
    <property type="molecule type" value="Genomic_DNA"/>
</dbReference>
<evidence type="ECO:0000256" key="3">
    <source>
        <dbReference type="PROSITE-ProRule" id="PRU00221"/>
    </source>
</evidence>
<comment type="caution">
    <text evidence="4">The sequence shown here is derived from an EMBL/GenBank/DDBJ whole genome shotgun (WGS) entry which is preliminary data.</text>
</comment>
<dbReference type="GO" id="GO:0000346">
    <property type="term" value="C:transcription export complex"/>
    <property type="evidence" value="ECO:0007669"/>
    <property type="project" value="TreeGrafter"/>
</dbReference>
<proteinExistence type="inferred from homology"/>
<evidence type="ECO:0000313" key="4">
    <source>
        <dbReference type="EMBL" id="KAH3887014.1"/>
    </source>
</evidence>
<comment type="similarity">
    <text evidence="1">Belongs to the WD repeat THOC6 family.</text>
</comment>
<name>A0A9D4N489_DREPO</name>
<sequence length="267" mass="29356">MTGTADSERKLLHTTVFAQCFSPCGKYLAAANNFGKIAVFSLLSALAPTADDETRKPFYSFDGGTRGRPIYCLLSTETFLISAGNGDISAWTWAEVLDKAAKEAWTLKIPKLQMYSDPETNSIALSKQETGTELYGGCGDDNVHVWDIESGRLTRTLSGHRAYIHAVCTKNMGRECVSASEDGSVRIWDCRIKGEAVHILEPYKHEKTARADLGKWVGCVTCDSNEDWLVCGGAPHLAAWHLRSLDPMTTFNTPAASHNTVMYHEDL</sequence>
<evidence type="ECO:0008006" key="6">
    <source>
        <dbReference type="Google" id="ProtNLM"/>
    </source>
</evidence>
<evidence type="ECO:0000256" key="1">
    <source>
        <dbReference type="ARBA" id="ARBA00009728"/>
    </source>
</evidence>
<keyword evidence="2 3" id="KW-0853">WD repeat</keyword>
<dbReference type="GO" id="GO:0006406">
    <property type="term" value="P:mRNA export from nucleus"/>
    <property type="evidence" value="ECO:0007669"/>
    <property type="project" value="TreeGrafter"/>
</dbReference>
<dbReference type="PANTHER" id="PTHR44411:SF1">
    <property type="entry name" value="THO COMPLEX SUBUNIT 6 HOMOLOG"/>
    <property type="match status" value="1"/>
</dbReference>
<dbReference type="InterPro" id="IPR011047">
    <property type="entry name" value="Quinoprotein_ADH-like_sf"/>
</dbReference>
<reference evidence="4" key="1">
    <citation type="journal article" date="2019" name="bioRxiv">
        <title>The Genome of the Zebra Mussel, Dreissena polymorpha: A Resource for Invasive Species Research.</title>
        <authorList>
            <person name="McCartney M.A."/>
            <person name="Auch B."/>
            <person name="Kono T."/>
            <person name="Mallez S."/>
            <person name="Zhang Y."/>
            <person name="Obille A."/>
            <person name="Becker A."/>
            <person name="Abrahante J.E."/>
            <person name="Garbe J."/>
            <person name="Badalamenti J.P."/>
            <person name="Herman A."/>
            <person name="Mangelson H."/>
            <person name="Liachko I."/>
            <person name="Sullivan S."/>
            <person name="Sone E.D."/>
            <person name="Koren S."/>
            <person name="Silverstein K.A.T."/>
            <person name="Beckman K.B."/>
            <person name="Gohl D.M."/>
        </authorList>
    </citation>
    <scope>NUCLEOTIDE SEQUENCE</scope>
    <source>
        <strain evidence="4">Duluth1</strain>
        <tissue evidence="4">Whole animal</tissue>
    </source>
</reference>
<dbReference type="AlphaFoldDB" id="A0A9D4N489"/>
<organism evidence="4 5">
    <name type="scientific">Dreissena polymorpha</name>
    <name type="common">Zebra mussel</name>
    <name type="synonym">Mytilus polymorpha</name>
    <dbReference type="NCBI Taxonomy" id="45954"/>
    <lineage>
        <taxon>Eukaryota</taxon>
        <taxon>Metazoa</taxon>
        <taxon>Spiralia</taxon>
        <taxon>Lophotrochozoa</taxon>
        <taxon>Mollusca</taxon>
        <taxon>Bivalvia</taxon>
        <taxon>Autobranchia</taxon>
        <taxon>Heteroconchia</taxon>
        <taxon>Euheterodonta</taxon>
        <taxon>Imparidentia</taxon>
        <taxon>Neoheterodontei</taxon>
        <taxon>Myida</taxon>
        <taxon>Dreissenoidea</taxon>
        <taxon>Dreissenidae</taxon>
        <taxon>Dreissena</taxon>
    </lineage>
</organism>
<feature type="non-terminal residue" evidence="4">
    <location>
        <position position="1"/>
    </location>
</feature>
<dbReference type="PROSITE" id="PS50082">
    <property type="entry name" value="WD_REPEATS_2"/>
    <property type="match status" value="1"/>
</dbReference>
<dbReference type="GO" id="GO:0000347">
    <property type="term" value="C:THO complex"/>
    <property type="evidence" value="ECO:0007669"/>
    <property type="project" value="TreeGrafter"/>
</dbReference>
<protein>
    <recommendedName>
        <fullName evidence="6">THO complex subunit 6</fullName>
    </recommendedName>
</protein>
<reference evidence="4" key="2">
    <citation type="submission" date="2020-11" db="EMBL/GenBank/DDBJ databases">
        <authorList>
            <person name="McCartney M.A."/>
            <person name="Auch B."/>
            <person name="Kono T."/>
            <person name="Mallez S."/>
            <person name="Becker A."/>
            <person name="Gohl D.M."/>
            <person name="Silverstein K.A.T."/>
            <person name="Koren S."/>
            <person name="Bechman K.B."/>
            <person name="Herman A."/>
            <person name="Abrahante J.E."/>
            <person name="Garbe J."/>
        </authorList>
    </citation>
    <scope>NUCLEOTIDE SEQUENCE</scope>
    <source>
        <strain evidence="4">Duluth1</strain>
        <tissue evidence="4">Whole animal</tissue>
    </source>
</reference>
<dbReference type="InterPro" id="IPR001680">
    <property type="entry name" value="WD40_rpt"/>
</dbReference>
<dbReference type="Gene3D" id="2.130.10.10">
    <property type="entry name" value="YVTN repeat-like/Quinoprotein amine dehydrogenase"/>
    <property type="match status" value="1"/>
</dbReference>
<dbReference type="Proteomes" id="UP000828390">
    <property type="component" value="Unassembled WGS sequence"/>
</dbReference>
<evidence type="ECO:0000256" key="2">
    <source>
        <dbReference type="ARBA" id="ARBA00022574"/>
    </source>
</evidence>
<gene>
    <name evidence="4" type="ORF">DPMN_011027</name>
</gene>
<keyword evidence="5" id="KW-1185">Reference proteome</keyword>
<feature type="repeat" description="WD" evidence="3">
    <location>
        <begin position="157"/>
        <end position="189"/>
    </location>
</feature>
<dbReference type="InterPro" id="IPR015943">
    <property type="entry name" value="WD40/YVTN_repeat-like_dom_sf"/>
</dbReference>
<dbReference type="InterPro" id="IPR042626">
    <property type="entry name" value="THOC6"/>
</dbReference>
<dbReference type="Pfam" id="PF00400">
    <property type="entry name" value="WD40"/>
    <property type="match status" value="1"/>
</dbReference>
<dbReference type="PANTHER" id="PTHR44411">
    <property type="entry name" value="THO COMPLEX SUBUNIT 6 HOMOLOG"/>
    <property type="match status" value="1"/>
</dbReference>
<dbReference type="SUPFAM" id="SSF50998">
    <property type="entry name" value="Quinoprotein alcohol dehydrogenase-like"/>
    <property type="match status" value="1"/>
</dbReference>
<evidence type="ECO:0000313" key="5">
    <source>
        <dbReference type="Proteomes" id="UP000828390"/>
    </source>
</evidence>
<dbReference type="SMART" id="SM00320">
    <property type="entry name" value="WD40"/>
    <property type="match status" value="5"/>
</dbReference>
<accession>A0A9D4N489</accession>
<dbReference type="PROSITE" id="PS50294">
    <property type="entry name" value="WD_REPEATS_REGION"/>
    <property type="match status" value="1"/>
</dbReference>